<dbReference type="RefSeq" id="WP_023928545.1">
    <property type="nucleotide sequence ID" value="NZ_KI669455.1"/>
</dbReference>
<dbReference type="GO" id="GO:0005886">
    <property type="term" value="C:plasma membrane"/>
    <property type="evidence" value="ECO:0007669"/>
    <property type="project" value="UniProtKB-SubCell"/>
</dbReference>
<keyword evidence="4 6" id="KW-1133">Transmembrane helix</keyword>
<evidence type="ECO:0000256" key="5">
    <source>
        <dbReference type="ARBA" id="ARBA00023136"/>
    </source>
</evidence>
<feature type="transmembrane region" description="Helical" evidence="6">
    <location>
        <begin position="87"/>
        <end position="108"/>
    </location>
</feature>
<accession>V8C6U0</accession>
<evidence type="ECO:0000256" key="6">
    <source>
        <dbReference type="SAM" id="Phobius"/>
    </source>
</evidence>
<feature type="transmembrane region" description="Helical" evidence="6">
    <location>
        <begin position="269"/>
        <end position="292"/>
    </location>
</feature>
<gene>
    <name evidence="8" type="ORF">HMPREF2086_01748</name>
</gene>
<feature type="domain" description="EamA" evidence="7">
    <location>
        <begin position="3"/>
        <end position="134"/>
    </location>
</feature>
<keyword evidence="5 6" id="KW-0472">Membrane</keyword>
<feature type="transmembrane region" description="Helical" evidence="6">
    <location>
        <begin position="29"/>
        <end position="49"/>
    </location>
</feature>
<dbReference type="EMBL" id="AZJI01000009">
    <property type="protein sequence ID" value="ETD22441.1"/>
    <property type="molecule type" value="Genomic_DNA"/>
</dbReference>
<sequence>MRFLLVLAMMGWGLVWALSKVLLEYASPAQVACIRFLIVSICFVPLLFVLKISFKIPRKAFLPLAFSAICHTAYSYAMYAGMEFGDAGSAGVITEVLPPIIAAFLWSVWRGQTLLRREKWGLALGIVAGAFLINLFGNSSAILHPFNAIYLFASLAWAFLMIGSRLASENLNPLCVNFYICLISAVAFLPSLFMLDSSGVSGIEKILEADFIFWGSIIVAAVFCTVFSTSVFYHGLFVLGVTQGGIYALLTPVFALIFAFVILGEIPQYWIVIGGVLAVGSVCVINDFRIFYKKSRKNSPKT</sequence>
<dbReference type="InterPro" id="IPR000620">
    <property type="entry name" value="EamA_dom"/>
</dbReference>
<dbReference type="PATRIC" id="fig|1357400.3.peg.2356"/>
<dbReference type="InterPro" id="IPR037185">
    <property type="entry name" value="EmrE-like"/>
</dbReference>
<evidence type="ECO:0000259" key="7">
    <source>
        <dbReference type="Pfam" id="PF00892"/>
    </source>
</evidence>
<dbReference type="InterPro" id="IPR050638">
    <property type="entry name" value="AA-Vitamin_Transporters"/>
</dbReference>
<keyword evidence="3 6" id="KW-0812">Transmembrane</keyword>
<name>V8C6U0_9HELI</name>
<feature type="transmembrane region" description="Helical" evidence="6">
    <location>
        <begin position="245"/>
        <end position="263"/>
    </location>
</feature>
<dbReference type="Pfam" id="PF00892">
    <property type="entry name" value="EamA"/>
    <property type="match status" value="2"/>
</dbReference>
<comment type="subcellular location">
    <subcellularLocation>
        <location evidence="1">Cell membrane</location>
        <topology evidence="1">Multi-pass membrane protein</topology>
    </subcellularLocation>
</comment>
<dbReference type="HOGENOM" id="CLU_033863_4_2_7"/>
<feature type="transmembrane region" description="Helical" evidence="6">
    <location>
        <begin position="211"/>
        <end position="233"/>
    </location>
</feature>
<feature type="domain" description="EamA" evidence="7">
    <location>
        <begin position="151"/>
        <end position="286"/>
    </location>
</feature>
<evidence type="ECO:0000256" key="2">
    <source>
        <dbReference type="ARBA" id="ARBA00022475"/>
    </source>
</evidence>
<feature type="transmembrane region" description="Helical" evidence="6">
    <location>
        <begin position="61"/>
        <end position="81"/>
    </location>
</feature>
<organism evidence="8 9">
    <name type="scientific">Helicobacter macacae MIT 99-5501</name>
    <dbReference type="NCBI Taxonomy" id="1357400"/>
    <lineage>
        <taxon>Bacteria</taxon>
        <taxon>Pseudomonadati</taxon>
        <taxon>Campylobacterota</taxon>
        <taxon>Epsilonproteobacteria</taxon>
        <taxon>Campylobacterales</taxon>
        <taxon>Helicobacteraceae</taxon>
        <taxon>Helicobacter</taxon>
    </lineage>
</organism>
<feature type="transmembrane region" description="Helical" evidence="6">
    <location>
        <begin position="120"/>
        <end position="136"/>
    </location>
</feature>
<feature type="transmembrane region" description="Helical" evidence="6">
    <location>
        <begin position="142"/>
        <end position="162"/>
    </location>
</feature>
<evidence type="ECO:0000313" key="9">
    <source>
        <dbReference type="Proteomes" id="UP000018731"/>
    </source>
</evidence>
<dbReference type="Proteomes" id="UP000018731">
    <property type="component" value="Unassembled WGS sequence"/>
</dbReference>
<evidence type="ECO:0000256" key="3">
    <source>
        <dbReference type="ARBA" id="ARBA00022692"/>
    </source>
</evidence>
<dbReference type="OrthoDB" id="9782878at2"/>
<keyword evidence="2" id="KW-1003">Cell membrane</keyword>
<dbReference type="PANTHER" id="PTHR32322">
    <property type="entry name" value="INNER MEMBRANE TRANSPORTER"/>
    <property type="match status" value="1"/>
</dbReference>
<dbReference type="AlphaFoldDB" id="V8C6U0"/>
<feature type="transmembrane region" description="Helical" evidence="6">
    <location>
        <begin position="174"/>
        <end position="195"/>
    </location>
</feature>
<dbReference type="eggNOG" id="COG0697">
    <property type="taxonomic scope" value="Bacteria"/>
</dbReference>
<proteinExistence type="predicted"/>
<keyword evidence="9" id="KW-1185">Reference proteome</keyword>
<dbReference type="STRING" id="1357400.HMPREF2086_01748"/>
<evidence type="ECO:0000256" key="1">
    <source>
        <dbReference type="ARBA" id="ARBA00004651"/>
    </source>
</evidence>
<evidence type="ECO:0000313" key="8">
    <source>
        <dbReference type="EMBL" id="ETD22441.1"/>
    </source>
</evidence>
<dbReference type="PANTHER" id="PTHR32322:SF18">
    <property type="entry name" value="S-ADENOSYLMETHIONINE_S-ADENOSYLHOMOCYSTEINE TRANSPORTER"/>
    <property type="match status" value="1"/>
</dbReference>
<evidence type="ECO:0000256" key="4">
    <source>
        <dbReference type="ARBA" id="ARBA00022989"/>
    </source>
</evidence>
<reference evidence="8 9" key="1">
    <citation type="journal article" date="2014" name="Genome Announc.">
        <title>Draft genome sequences of six enterohepatic helicobacter species isolated from humans and one from rhesus macaques.</title>
        <authorList>
            <person name="Shen Z."/>
            <person name="Sheh A."/>
            <person name="Young S.K."/>
            <person name="Abouelliel A."/>
            <person name="Ward D.V."/>
            <person name="Earl A.M."/>
            <person name="Fox J.G."/>
        </authorList>
    </citation>
    <scope>NUCLEOTIDE SEQUENCE [LARGE SCALE GENOMIC DNA]</scope>
    <source>
        <strain evidence="8 9">MIT 99-5501</strain>
    </source>
</reference>
<comment type="caution">
    <text evidence="8">The sequence shown here is derived from an EMBL/GenBank/DDBJ whole genome shotgun (WGS) entry which is preliminary data.</text>
</comment>
<dbReference type="SUPFAM" id="SSF103481">
    <property type="entry name" value="Multidrug resistance efflux transporter EmrE"/>
    <property type="match status" value="2"/>
</dbReference>
<protein>
    <recommendedName>
        <fullName evidence="7">EamA domain-containing protein</fullName>
    </recommendedName>
</protein>